<name>A0A3S9HQU3_9BURK</name>
<dbReference type="InterPro" id="IPR001433">
    <property type="entry name" value="OxRdtase_FAD/NAD-bd"/>
</dbReference>
<dbReference type="GO" id="GO:0005829">
    <property type="term" value="C:cytosol"/>
    <property type="evidence" value="ECO:0007669"/>
    <property type="project" value="TreeGrafter"/>
</dbReference>
<dbReference type="CDD" id="cd06200">
    <property type="entry name" value="SiR_like1"/>
    <property type="match status" value="1"/>
</dbReference>
<dbReference type="PROSITE" id="PS50902">
    <property type="entry name" value="FLAVODOXIN_LIKE"/>
    <property type="match status" value="1"/>
</dbReference>
<keyword evidence="5" id="KW-1133">Transmembrane helix</keyword>
<dbReference type="AlphaFoldDB" id="A0A3S9HQU3"/>
<dbReference type="GO" id="GO:0003958">
    <property type="term" value="F:NADPH-hemoprotein reductase activity"/>
    <property type="evidence" value="ECO:0007669"/>
    <property type="project" value="UniProtKB-EC"/>
</dbReference>
<dbReference type="PRINTS" id="PR00371">
    <property type="entry name" value="FPNCR"/>
</dbReference>
<evidence type="ECO:0000256" key="4">
    <source>
        <dbReference type="ARBA" id="ARBA00023797"/>
    </source>
</evidence>
<dbReference type="Gene3D" id="3.40.50.80">
    <property type="entry name" value="Nucleotide-binding domain of ferredoxin-NADP reductase (FNR) module"/>
    <property type="match status" value="1"/>
</dbReference>
<dbReference type="PANTHER" id="PTHR19384">
    <property type="entry name" value="NITRIC OXIDE SYNTHASE-RELATED"/>
    <property type="match status" value="1"/>
</dbReference>
<dbReference type="Gene3D" id="2.40.30.10">
    <property type="entry name" value="Translation factors"/>
    <property type="match status" value="1"/>
</dbReference>
<gene>
    <name evidence="8" type="ORF">EJN92_07250</name>
</gene>
<organism evidence="8 9">
    <name type="scientific">Undibacterium parvum</name>
    <dbReference type="NCBI Taxonomy" id="401471"/>
    <lineage>
        <taxon>Bacteria</taxon>
        <taxon>Pseudomonadati</taxon>
        <taxon>Pseudomonadota</taxon>
        <taxon>Betaproteobacteria</taxon>
        <taxon>Burkholderiales</taxon>
        <taxon>Oxalobacteraceae</taxon>
        <taxon>Undibacterium</taxon>
    </lineage>
</organism>
<evidence type="ECO:0000313" key="9">
    <source>
        <dbReference type="Proteomes" id="UP000275663"/>
    </source>
</evidence>
<dbReference type="Gene3D" id="1.20.990.10">
    <property type="entry name" value="NADPH-cytochrome p450 Reductase, Chain A, domain 3"/>
    <property type="match status" value="1"/>
</dbReference>
<keyword evidence="5" id="KW-0472">Membrane</keyword>
<reference evidence="8 9" key="1">
    <citation type="journal article" date="2011" name="Int. J. Syst. Evol. Microbiol.">
        <title>Description of Undibacterium oligocarboniphilum sp. nov., isolated from purified water, and Undibacterium pigrum strain CCUG 49012 as the type strain of Undibacterium parvum sp. nov., and emended descriptions of the genus Undibacterium and the species Undibacterium pigrum.</title>
        <authorList>
            <person name="Eder W."/>
            <person name="Wanner G."/>
            <person name="Ludwig W."/>
            <person name="Busse H.J."/>
            <person name="Ziemke-Kageler F."/>
            <person name="Lang E."/>
        </authorList>
    </citation>
    <scope>NUCLEOTIDE SEQUENCE [LARGE SCALE GENOMIC DNA]</scope>
    <source>
        <strain evidence="8 9">DSM 23061</strain>
    </source>
</reference>
<dbReference type="InterPro" id="IPR029039">
    <property type="entry name" value="Flavoprotein-like_sf"/>
</dbReference>
<dbReference type="InterPro" id="IPR017927">
    <property type="entry name" value="FAD-bd_FR_type"/>
</dbReference>
<keyword evidence="9" id="KW-1185">Reference proteome</keyword>
<keyword evidence="5" id="KW-0812">Transmembrane</keyword>
<dbReference type="SUPFAM" id="SSF52343">
    <property type="entry name" value="Ferredoxin reductase-like, C-terminal NADP-linked domain"/>
    <property type="match status" value="1"/>
</dbReference>
<evidence type="ECO:0000256" key="3">
    <source>
        <dbReference type="ARBA" id="ARBA00022982"/>
    </source>
</evidence>
<dbReference type="Gene3D" id="3.40.50.360">
    <property type="match status" value="1"/>
</dbReference>
<feature type="transmembrane region" description="Helical" evidence="5">
    <location>
        <begin position="12"/>
        <end position="29"/>
    </location>
</feature>
<evidence type="ECO:0000259" key="6">
    <source>
        <dbReference type="PROSITE" id="PS50902"/>
    </source>
</evidence>
<dbReference type="PROSITE" id="PS51384">
    <property type="entry name" value="FAD_FR"/>
    <property type="match status" value="1"/>
</dbReference>
<proteinExistence type="predicted"/>
<feature type="domain" description="FAD-binding FR-type" evidence="7">
    <location>
        <begin position="232"/>
        <end position="407"/>
    </location>
</feature>
<dbReference type="Pfam" id="PF00258">
    <property type="entry name" value="Flavodoxin_1"/>
    <property type="match status" value="1"/>
</dbReference>
<dbReference type="GO" id="GO:0050660">
    <property type="term" value="F:flavin adenine dinucleotide binding"/>
    <property type="evidence" value="ECO:0007669"/>
    <property type="project" value="TreeGrafter"/>
</dbReference>
<keyword evidence="1" id="KW-0285">Flavoprotein</keyword>
<dbReference type="PRINTS" id="PR00369">
    <property type="entry name" value="FLAVODOXIN"/>
</dbReference>
<feature type="transmembrane region" description="Helical" evidence="5">
    <location>
        <begin position="41"/>
        <end position="59"/>
    </location>
</feature>
<keyword evidence="3" id="KW-0813">Transport</keyword>
<dbReference type="PANTHER" id="PTHR19384:SF17">
    <property type="entry name" value="NADPH--CYTOCHROME P450 REDUCTASE"/>
    <property type="match status" value="1"/>
</dbReference>
<evidence type="ECO:0000256" key="2">
    <source>
        <dbReference type="ARBA" id="ARBA00022643"/>
    </source>
</evidence>
<dbReference type="Proteomes" id="UP000275663">
    <property type="component" value="Chromosome"/>
</dbReference>
<evidence type="ECO:0000256" key="5">
    <source>
        <dbReference type="SAM" id="Phobius"/>
    </source>
</evidence>
<keyword evidence="3" id="KW-0249">Electron transport</keyword>
<evidence type="ECO:0000313" key="8">
    <source>
        <dbReference type="EMBL" id="AZP14471.1"/>
    </source>
</evidence>
<dbReference type="KEGG" id="upv:EJN92_07250"/>
<dbReference type="InterPro" id="IPR008254">
    <property type="entry name" value="Flavodoxin/NO_synth"/>
</dbReference>
<feature type="domain" description="Flavodoxin-like" evidence="6">
    <location>
        <begin position="77"/>
        <end position="214"/>
    </location>
</feature>
<dbReference type="InterPro" id="IPR001709">
    <property type="entry name" value="Flavoprot_Pyr_Nucl_cyt_Rdtase"/>
</dbReference>
<dbReference type="EC" id="1.6.2.4" evidence="4"/>
<protein>
    <recommendedName>
        <fullName evidence="4">NADPH--hemoprotein reductase</fullName>
        <ecNumber evidence="4">1.6.2.4</ecNumber>
    </recommendedName>
</protein>
<dbReference type="InterPro" id="IPR023173">
    <property type="entry name" value="NADPH_Cyt_P450_Rdtase_alpha"/>
</dbReference>
<dbReference type="SUPFAM" id="SSF63380">
    <property type="entry name" value="Riboflavin synthase domain-like"/>
    <property type="match status" value="1"/>
</dbReference>
<keyword evidence="2" id="KW-0288">FMN</keyword>
<sequence>MQKLLNWRGYHRLFAALALSLIGAALLLLSQLPAHTTDRNLAAMLLLLAYGAFCLPYFWRARAALLSADAPDPSQILYIVYASQTGYAEQLARQTAQALQELDLRLSLLSISEFDRARLQQARRVLFIVSTTGEGDAPDSAAHFLDSLSQPGQPLDSLQYAILALGDRHYRHYCAFGFRLQQWLQQQQAQAWFELIEVDQGDPAALADWQQQLNQTLNSRAGTSLAMDWRAPAYGDWILHERSLLNPGSAGAPAFHLTLGLAADTQASASTWQAGDIAEIGPQNIPQQIEHWLHSHALNGATQVCIGEQNLSLRQHLRHRVLPVSLSDLRTSPDDDSLAWVAQLPMLPHRAYSIASIAADGQLELLVRQIRLEDGGLGLGSGWLTEYAACGSQIALRIRENRAFHAPFDDRPLILIGNGTGLAGLRAHLKQRALQGHHRNWLLFGERHQQHDYFYQDELQAWHASGVLKRLDLAFSRDQTQARYVQDKLLEQADSLRAWVAQGAAIYVCGSLQGMAAGVSEALINILGAAHLQELSQQGRYRRDVY</sequence>
<dbReference type="InterPro" id="IPR017938">
    <property type="entry name" value="Riboflavin_synthase-like_b-brl"/>
</dbReference>
<dbReference type="GO" id="GO:0010181">
    <property type="term" value="F:FMN binding"/>
    <property type="evidence" value="ECO:0007669"/>
    <property type="project" value="InterPro"/>
</dbReference>
<dbReference type="EMBL" id="CP034464">
    <property type="protein sequence ID" value="AZP14471.1"/>
    <property type="molecule type" value="Genomic_DNA"/>
</dbReference>
<dbReference type="SUPFAM" id="SSF52218">
    <property type="entry name" value="Flavoproteins"/>
    <property type="match status" value="1"/>
</dbReference>
<evidence type="ECO:0000256" key="1">
    <source>
        <dbReference type="ARBA" id="ARBA00022630"/>
    </source>
</evidence>
<accession>A0A3S9HQU3</accession>
<evidence type="ECO:0000259" key="7">
    <source>
        <dbReference type="PROSITE" id="PS51384"/>
    </source>
</evidence>
<dbReference type="Pfam" id="PF00175">
    <property type="entry name" value="NAD_binding_1"/>
    <property type="match status" value="1"/>
</dbReference>
<dbReference type="OrthoDB" id="9816402at2"/>
<dbReference type="InterPro" id="IPR001094">
    <property type="entry name" value="Flavdoxin-like"/>
</dbReference>
<dbReference type="InterPro" id="IPR039261">
    <property type="entry name" value="FNR_nucleotide-bd"/>
</dbReference>